<evidence type="ECO:0000313" key="3">
    <source>
        <dbReference type="Proteomes" id="UP000664859"/>
    </source>
</evidence>
<reference evidence="2" key="1">
    <citation type="submission" date="2021-02" db="EMBL/GenBank/DDBJ databases">
        <title>First Annotated Genome of the Yellow-green Alga Tribonema minus.</title>
        <authorList>
            <person name="Mahan K.M."/>
        </authorList>
    </citation>
    <scope>NUCLEOTIDE SEQUENCE</scope>
    <source>
        <strain evidence="2">UTEX B ZZ1240</strain>
    </source>
</reference>
<dbReference type="Proteomes" id="UP000664859">
    <property type="component" value="Unassembled WGS sequence"/>
</dbReference>
<keyword evidence="3" id="KW-1185">Reference proteome</keyword>
<feature type="compositionally biased region" description="Basic and acidic residues" evidence="1">
    <location>
        <begin position="260"/>
        <end position="281"/>
    </location>
</feature>
<dbReference type="AlphaFoldDB" id="A0A836C938"/>
<organism evidence="2 3">
    <name type="scientific">Tribonema minus</name>
    <dbReference type="NCBI Taxonomy" id="303371"/>
    <lineage>
        <taxon>Eukaryota</taxon>
        <taxon>Sar</taxon>
        <taxon>Stramenopiles</taxon>
        <taxon>Ochrophyta</taxon>
        <taxon>PX clade</taxon>
        <taxon>Xanthophyceae</taxon>
        <taxon>Tribonematales</taxon>
        <taxon>Tribonemataceae</taxon>
        <taxon>Tribonema</taxon>
    </lineage>
</organism>
<proteinExistence type="predicted"/>
<evidence type="ECO:0000256" key="1">
    <source>
        <dbReference type="SAM" id="MobiDB-lite"/>
    </source>
</evidence>
<dbReference type="Gene3D" id="1.25.40.10">
    <property type="entry name" value="Tetratricopeptide repeat domain"/>
    <property type="match status" value="1"/>
</dbReference>
<gene>
    <name evidence="2" type="ORF">JKP88DRAFT_331866</name>
</gene>
<evidence type="ECO:0008006" key="4">
    <source>
        <dbReference type="Google" id="ProtNLM"/>
    </source>
</evidence>
<dbReference type="EMBL" id="JAFCMP010000523">
    <property type="protein sequence ID" value="KAG5177655.1"/>
    <property type="molecule type" value="Genomic_DNA"/>
</dbReference>
<sequence length="323" mass="35369">MTILAAANDLFSQALQAWARAGAPSDELGALHKLRGNARARLRQFDAALQDYDAAVDFVTDGRGAPDPAEIPDTYKARARCEERLGLLARAEQDYSRALQLFEDLDIGGGDLPNPFLLSDRGRVRLRAGKFADAVGDLTEAQKTFGAIGDRPRANIARADLALAEYGAGRAVEAVVHWADLARTVRDAVSRDIPLLQTFLQLLVTSASAPRRLNLEELSRREAEAHLALAAVYWEKNPLRAEGEWNEGCERLDATLTDAFNRREGGGGAEGGEKGGGRGDSVEPSEIALCTKFRDLAWVQRERYWPQTLTDRLGAFLGTQRVR</sequence>
<dbReference type="InterPro" id="IPR019734">
    <property type="entry name" value="TPR_rpt"/>
</dbReference>
<comment type="caution">
    <text evidence="2">The sequence shown here is derived from an EMBL/GenBank/DDBJ whole genome shotgun (WGS) entry which is preliminary data.</text>
</comment>
<dbReference type="SUPFAM" id="SSF48452">
    <property type="entry name" value="TPR-like"/>
    <property type="match status" value="1"/>
</dbReference>
<feature type="region of interest" description="Disordered" evidence="1">
    <location>
        <begin position="260"/>
        <end position="283"/>
    </location>
</feature>
<dbReference type="InterPro" id="IPR011990">
    <property type="entry name" value="TPR-like_helical_dom_sf"/>
</dbReference>
<dbReference type="SMART" id="SM00028">
    <property type="entry name" value="TPR"/>
    <property type="match status" value="3"/>
</dbReference>
<name>A0A836C938_9STRA</name>
<accession>A0A836C938</accession>
<protein>
    <recommendedName>
        <fullName evidence="4">Tetratricopeptide repeat protein</fullName>
    </recommendedName>
</protein>
<evidence type="ECO:0000313" key="2">
    <source>
        <dbReference type="EMBL" id="KAG5177655.1"/>
    </source>
</evidence>